<reference evidence="1" key="1">
    <citation type="journal article" date="2021" name="Proc. Natl. Acad. Sci. U.S.A.">
        <title>A Catalog of Tens of Thousands of Viruses from Human Metagenomes Reveals Hidden Associations with Chronic Diseases.</title>
        <authorList>
            <person name="Tisza M.J."/>
            <person name="Buck C.B."/>
        </authorList>
    </citation>
    <scope>NUCLEOTIDE SEQUENCE</scope>
    <source>
        <strain evidence="1">CtLgc23</strain>
    </source>
</reference>
<organism evidence="1">
    <name type="scientific">Siphoviridae sp. ctLgc23</name>
    <dbReference type="NCBI Taxonomy" id="2825455"/>
    <lineage>
        <taxon>Viruses</taxon>
        <taxon>Duplodnaviria</taxon>
        <taxon>Heunggongvirae</taxon>
        <taxon>Uroviricota</taxon>
        <taxon>Caudoviricetes</taxon>
    </lineage>
</organism>
<dbReference type="InterPro" id="IPR036383">
    <property type="entry name" value="TSP1_rpt_sf"/>
</dbReference>
<name>A0A8S5QIQ1_9CAUD</name>
<dbReference type="SUPFAM" id="SSF82895">
    <property type="entry name" value="TSP-1 type 1 repeat"/>
    <property type="match status" value="1"/>
</dbReference>
<dbReference type="SMART" id="SM00209">
    <property type="entry name" value="TSP1"/>
    <property type="match status" value="1"/>
</dbReference>
<dbReference type="InterPro" id="IPR000884">
    <property type="entry name" value="TSP1_rpt"/>
</dbReference>
<evidence type="ECO:0000313" key="1">
    <source>
        <dbReference type="EMBL" id="DAE18665.1"/>
    </source>
</evidence>
<sequence length="212" mass="22752">MSCAVNVSGAWKYAKQAYVNVGGSWKPCQNIYVNVSGAWKPLYTYSYATGNWGACSVDCGGGTQTRTVTCQRRDATNSSLDVQTVADSFCAAHGLTKPATSRECNTQECVECKFSTTDLNSSGTCVGNVAPSATDGWLELPDLASTYLSIYWGGNIITLESYVGDAITSKIVDGYLYSRSTHQGTCTVSSLIPPSTIFTVTHEFYTVCRQAV</sequence>
<dbReference type="PROSITE" id="PS50092">
    <property type="entry name" value="TSP1"/>
    <property type="match status" value="1"/>
</dbReference>
<protein>
    <submittedName>
        <fullName evidence="1">Thrombospondin type 1 repeat protein</fullName>
    </submittedName>
</protein>
<dbReference type="EMBL" id="BK015660">
    <property type="protein sequence ID" value="DAE18665.1"/>
    <property type="molecule type" value="Genomic_DNA"/>
</dbReference>
<dbReference type="Gene3D" id="2.20.100.10">
    <property type="entry name" value="Thrombospondin type-1 (TSP1) repeat"/>
    <property type="match status" value="1"/>
</dbReference>
<accession>A0A8S5QIQ1</accession>
<dbReference type="Pfam" id="PF19030">
    <property type="entry name" value="TSP1_ADAMTS"/>
    <property type="match status" value="1"/>
</dbReference>
<proteinExistence type="predicted"/>